<dbReference type="PROSITE" id="PS50949">
    <property type="entry name" value="HTH_GNTR"/>
    <property type="match status" value="1"/>
</dbReference>
<reference evidence="5 6" key="1">
    <citation type="submission" date="2019-10" db="EMBL/GenBank/DDBJ databases">
        <title>Draft Genome Assembly of Rhodococcus zopfii DSM44189.</title>
        <authorList>
            <person name="Sutton J.M."/>
            <person name="Akob D.M."/>
            <person name="Bushman T.J."/>
        </authorList>
    </citation>
    <scope>NUCLEOTIDE SEQUENCE [LARGE SCALE GENOMIC DNA]</scope>
    <source>
        <strain evidence="5 6">DSM 44189</strain>
    </source>
</reference>
<dbReference type="PANTHER" id="PTHR43537:SF24">
    <property type="entry name" value="GLUCONATE OPERON TRANSCRIPTIONAL REPRESSOR"/>
    <property type="match status" value="1"/>
</dbReference>
<dbReference type="PANTHER" id="PTHR43537">
    <property type="entry name" value="TRANSCRIPTIONAL REGULATOR, GNTR FAMILY"/>
    <property type="match status" value="1"/>
</dbReference>
<dbReference type="SUPFAM" id="SSF48008">
    <property type="entry name" value="GntR ligand-binding domain-like"/>
    <property type="match status" value="1"/>
</dbReference>
<dbReference type="CDD" id="cd07377">
    <property type="entry name" value="WHTH_GntR"/>
    <property type="match status" value="1"/>
</dbReference>
<dbReference type="InterPro" id="IPR036390">
    <property type="entry name" value="WH_DNA-bd_sf"/>
</dbReference>
<dbReference type="SMART" id="SM00345">
    <property type="entry name" value="HTH_GNTR"/>
    <property type="match status" value="1"/>
</dbReference>
<evidence type="ECO:0000313" key="5">
    <source>
        <dbReference type="EMBL" id="MDV2477512.1"/>
    </source>
</evidence>
<dbReference type="InterPro" id="IPR008920">
    <property type="entry name" value="TF_FadR/GntR_C"/>
</dbReference>
<dbReference type="Pfam" id="PF07729">
    <property type="entry name" value="FCD"/>
    <property type="match status" value="1"/>
</dbReference>
<gene>
    <name evidence="5" type="ORF">F8M49_22835</name>
</gene>
<keyword evidence="3" id="KW-0804">Transcription</keyword>
<dbReference type="InterPro" id="IPR000524">
    <property type="entry name" value="Tscrpt_reg_HTH_GntR"/>
</dbReference>
<organism evidence="5 6">
    <name type="scientific">Rhodococcus zopfii</name>
    <dbReference type="NCBI Taxonomy" id="43772"/>
    <lineage>
        <taxon>Bacteria</taxon>
        <taxon>Bacillati</taxon>
        <taxon>Actinomycetota</taxon>
        <taxon>Actinomycetes</taxon>
        <taxon>Mycobacteriales</taxon>
        <taxon>Nocardiaceae</taxon>
        <taxon>Rhodococcus</taxon>
    </lineage>
</organism>
<name>A0ABU3WU28_9NOCA</name>
<evidence type="ECO:0000259" key="4">
    <source>
        <dbReference type="PROSITE" id="PS50949"/>
    </source>
</evidence>
<protein>
    <submittedName>
        <fullName evidence="5">GntR family transcriptional regulator</fullName>
    </submittedName>
</protein>
<keyword evidence="6" id="KW-1185">Reference proteome</keyword>
<dbReference type="SUPFAM" id="SSF46785">
    <property type="entry name" value="Winged helix' DNA-binding domain"/>
    <property type="match status" value="1"/>
</dbReference>
<dbReference type="Gene3D" id="1.20.120.530">
    <property type="entry name" value="GntR ligand-binding domain-like"/>
    <property type="match status" value="1"/>
</dbReference>
<evidence type="ECO:0000313" key="6">
    <source>
        <dbReference type="Proteomes" id="UP001275440"/>
    </source>
</evidence>
<dbReference type="RefSeq" id="WP_072813522.1">
    <property type="nucleotide sequence ID" value="NZ_JAHWLX010000042.1"/>
</dbReference>
<evidence type="ECO:0000256" key="2">
    <source>
        <dbReference type="ARBA" id="ARBA00023125"/>
    </source>
</evidence>
<dbReference type="Gene3D" id="1.10.10.10">
    <property type="entry name" value="Winged helix-like DNA-binding domain superfamily/Winged helix DNA-binding domain"/>
    <property type="match status" value="1"/>
</dbReference>
<feature type="domain" description="HTH gntR-type" evidence="4">
    <location>
        <begin position="17"/>
        <end position="84"/>
    </location>
</feature>
<dbReference type="EMBL" id="WBMO01000005">
    <property type="protein sequence ID" value="MDV2477512.1"/>
    <property type="molecule type" value="Genomic_DNA"/>
</dbReference>
<dbReference type="Pfam" id="PF00392">
    <property type="entry name" value="GntR"/>
    <property type="match status" value="1"/>
</dbReference>
<dbReference type="Proteomes" id="UP001275440">
    <property type="component" value="Unassembled WGS sequence"/>
</dbReference>
<dbReference type="InterPro" id="IPR011711">
    <property type="entry name" value="GntR_C"/>
</dbReference>
<dbReference type="SMART" id="SM00895">
    <property type="entry name" value="FCD"/>
    <property type="match status" value="1"/>
</dbReference>
<comment type="caution">
    <text evidence="5">The sequence shown here is derived from an EMBL/GenBank/DDBJ whole genome shotgun (WGS) entry which is preliminary data.</text>
</comment>
<evidence type="ECO:0000256" key="1">
    <source>
        <dbReference type="ARBA" id="ARBA00023015"/>
    </source>
</evidence>
<evidence type="ECO:0000256" key="3">
    <source>
        <dbReference type="ARBA" id="ARBA00023163"/>
    </source>
</evidence>
<dbReference type="InterPro" id="IPR036388">
    <property type="entry name" value="WH-like_DNA-bd_sf"/>
</dbReference>
<keyword evidence="1" id="KW-0805">Transcription regulation</keyword>
<sequence>MTAPTRAPHNPGSARRPQLSDEVAAHLRGAIMSGELRPGDYIRLDETAADLGVSVTPVREALLTLRGEGMVHSVPNRGYVVAPFGPGDVADVFWLQGRIAVELALRAAELAEKTDLDRLTELNHVLAAAVSSSAGGLPDIERIADAEFTFHRELNRIAGSPKLAWFLGSAARNTPYRLYAGDVGWGERAVESHRRLIAALRARDLDAVRSETEYLFNDATKRLVAHLERAGFWSGG</sequence>
<accession>A0ABU3WU28</accession>
<proteinExistence type="predicted"/>
<keyword evidence="2" id="KW-0238">DNA-binding</keyword>